<organism evidence="1 2">
    <name type="scientific">Rhodopirellula sallentina SM41</name>
    <dbReference type="NCBI Taxonomy" id="1263870"/>
    <lineage>
        <taxon>Bacteria</taxon>
        <taxon>Pseudomonadati</taxon>
        <taxon>Planctomycetota</taxon>
        <taxon>Planctomycetia</taxon>
        <taxon>Pirellulales</taxon>
        <taxon>Pirellulaceae</taxon>
        <taxon>Rhodopirellula</taxon>
    </lineage>
</organism>
<gene>
    <name evidence="1" type="ORF">RSSM_02498</name>
</gene>
<reference evidence="1 2" key="1">
    <citation type="journal article" date="2013" name="Mar. Genomics">
        <title>Expression of sulfatases in Rhodopirellula baltica and the diversity of sulfatases in the genus Rhodopirellula.</title>
        <authorList>
            <person name="Wegner C.E."/>
            <person name="Richter-Heitmann T."/>
            <person name="Klindworth A."/>
            <person name="Klockow C."/>
            <person name="Richter M."/>
            <person name="Achstetter T."/>
            <person name="Glockner F.O."/>
            <person name="Harder J."/>
        </authorList>
    </citation>
    <scope>NUCLEOTIDE SEQUENCE [LARGE SCALE GENOMIC DNA]</scope>
    <source>
        <strain evidence="1 2">SM41</strain>
    </source>
</reference>
<proteinExistence type="predicted"/>
<protein>
    <submittedName>
        <fullName evidence="1">Uncharacterized protein</fullName>
    </submittedName>
</protein>
<keyword evidence="2" id="KW-1185">Reference proteome</keyword>
<accession>M5U3N3</accession>
<dbReference type="OrthoDB" id="9965367at2"/>
<evidence type="ECO:0000313" key="1">
    <source>
        <dbReference type="EMBL" id="EMI56065.1"/>
    </source>
</evidence>
<comment type="caution">
    <text evidence="1">The sequence shown here is derived from an EMBL/GenBank/DDBJ whole genome shotgun (WGS) entry which is preliminary data.</text>
</comment>
<dbReference type="RefSeq" id="WP_008678261.1">
    <property type="nucleotide sequence ID" value="NZ_ANOH01000175.1"/>
</dbReference>
<name>M5U3N3_9BACT</name>
<dbReference type="EMBL" id="ANOH01000175">
    <property type="protein sequence ID" value="EMI56065.1"/>
    <property type="molecule type" value="Genomic_DNA"/>
</dbReference>
<evidence type="ECO:0000313" key="2">
    <source>
        <dbReference type="Proteomes" id="UP000011885"/>
    </source>
</evidence>
<dbReference type="Proteomes" id="UP000011885">
    <property type="component" value="Unassembled WGS sequence"/>
</dbReference>
<sequence>MLFVFAGIAFVGCDGDSSTVIAPPEGAREMTPEELAEFNANAAADMEPVIQD</sequence>
<dbReference type="AlphaFoldDB" id="M5U3N3"/>
<dbReference type="PATRIC" id="fig|1263870.3.peg.2656"/>